<accession>A0ABR2VJD4</accession>
<dbReference type="Proteomes" id="UP001479436">
    <property type="component" value="Unassembled WGS sequence"/>
</dbReference>
<evidence type="ECO:0000259" key="1">
    <source>
        <dbReference type="Pfam" id="PF08031"/>
    </source>
</evidence>
<evidence type="ECO:0000313" key="2">
    <source>
        <dbReference type="EMBL" id="KAK9659818.1"/>
    </source>
</evidence>
<dbReference type="InterPro" id="IPR016169">
    <property type="entry name" value="FAD-bd_PCMH_sub2"/>
</dbReference>
<feature type="domain" description="Berberine/berberine-like" evidence="1">
    <location>
        <begin position="127"/>
        <end position="171"/>
    </location>
</feature>
<organism evidence="2 3">
    <name type="scientific">Basidiobolus ranarum</name>
    <dbReference type="NCBI Taxonomy" id="34480"/>
    <lineage>
        <taxon>Eukaryota</taxon>
        <taxon>Fungi</taxon>
        <taxon>Fungi incertae sedis</taxon>
        <taxon>Zoopagomycota</taxon>
        <taxon>Entomophthoromycotina</taxon>
        <taxon>Basidiobolomycetes</taxon>
        <taxon>Basidiobolales</taxon>
        <taxon>Basidiobolaceae</taxon>
        <taxon>Basidiobolus</taxon>
    </lineage>
</organism>
<dbReference type="Gene3D" id="3.30.465.10">
    <property type="match status" value="1"/>
</dbReference>
<reference evidence="2 3" key="1">
    <citation type="submission" date="2023-04" db="EMBL/GenBank/DDBJ databases">
        <title>Genome of Basidiobolus ranarum AG-B5.</title>
        <authorList>
            <person name="Stajich J.E."/>
            <person name="Carter-House D."/>
            <person name="Gryganskyi A."/>
        </authorList>
    </citation>
    <scope>NUCLEOTIDE SEQUENCE [LARGE SCALE GENOMIC DNA]</scope>
    <source>
        <strain evidence="2 3">AG-B5</strain>
    </source>
</reference>
<comment type="caution">
    <text evidence="2">The sequence shown here is derived from an EMBL/GenBank/DDBJ whole genome shotgun (WGS) entry which is preliminary data.</text>
</comment>
<dbReference type="Pfam" id="PF08031">
    <property type="entry name" value="BBE"/>
    <property type="match status" value="1"/>
</dbReference>
<name>A0ABR2VJD4_9FUNG</name>
<dbReference type="InterPro" id="IPR012951">
    <property type="entry name" value="BBE"/>
</dbReference>
<gene>
    <name evidence="2" type="ORF">K7432_018459</name>
</gene>
<protein>
    <recommendedName>
        <fullName evidence="1">Berberine/berberine-like domain-containing protein</fullName>
    </recommendedName>
</protein>
<dbReference type="EMBL" id="JASJQH010012971">
    <property type="protein sequence ID" value="KAK9659818.1"/>
    <property type="molecule type" value="Genomic_DNA"/>
</dbReference>
<dbReference type="Gene3D" id="3.40.462.20">
    <property type="match status" value="1"/>
</dbReference>
<proteinExistence type="predicted"/>
<sequence>EGTLLDAVSHFSALPGGVEALAKVAFGKTKREYLKAHSAIIQKPVTKQGIQVLRNALAKAPGYGYFLFDLYGGAVARVDPKATAFVHREDTKLVVQMIIEPPQGSSKTQAWLSEAYKSVKPHFSSSAYQNYIDRDLKDWQSAYFRVNFKRLVEIKKKYDPTNVFNFAQSIPVKA</sequence>
<evidence type="ECO:0000313" key="3">
    <source>
        <dbReference type="Proteomes" id="UP001479436"/>
    </source>
</evidence>
<feature type="non-terminal residue" evidence="2">
    <location>
        <position position="1"/>
    </location>
</feature>
<dbReference type="PANTHER" id="PTHR32448">
    <property type="entry name" value="OS08G0158400 PROTEIN"/>
    <property type="match status" value="1"/>
</dbReference>
<keyword evidence="3" id="KW-1185">Reference proteome</keyword>